<evidence type="ECO:0000313" key="2">
    <source>
        <dbReference type="Proteomes" id="UP000054538"/>
    </source>
</evidence>
<dbReference type="AlphaFoldDB" id="A0A0D0CRR8"/>
<dbReference type="InParanoid" id="A0A0D0CRR8"/>
<reference evidence="2" key="2">
    <citation type="submission" date="2015-01" db="EMBL/GenBank/DDBJ databases">
        <title>Evolutionary Origins and Diversification of the Mycorrhizal Mutualists.</title>
        <authorList>
            <consortium name="DOE Joint Genome Institute"/>
            <consortium name="Mycorrhizal Genomics Consortium"/>
            <person name="Kohler A."/>
            <person name="Kuo A."/>
            <person name="Nagy L.G."/>
            <person name="Floudas D."/>
            <person name="Copeland A."/>
            <person name="Barry K.W."/>
            <person name="Cichocki N."/>
            <person name="Veneault-Fourrey C."/>
            <person name="LaButti K."/>
            <person name="Lindquist E.A."/>
            <person name="Lipzen A."/>
            <person name="Lundell T."/>
            <person name="Morin E."/>
            <person name="Murat C."/>
            <person name="Riley R."/>
            <person name="Ohm R."/>
            <person name="Sun H."/>
            <person name="Tunlid A."/>
            <person name="Henrissat B."/>
            <person name="Grigoriev I.V."/>
            <person name="Hibbett D.S."/>
            <person name="Martin F."/>
        </authorList>
    </citation>
    <scope>NUCLEOTIDE SEQUENCE [LARGE SCALE GENOMIC DNA]</scope>
    <source>
        <strain evidence="2">Ve08.2h10</strain>
    </source>
</reference>
<dbReference type="OrthoDB" id="2707223at2759"/>
<reference evidence="1 2" key="1">
    <citation type="submission" date="2014-04" db="EMBL/GenBank/DDBJ databases">
        <authorList>
            <consortium name="DOE Joint Genome Institute"/>
            <person name="Kuo A."/>
            <person name="Kohler A."/>
            <person name="Jargeat P."/>
            <person name="Nagy L.G."/>
            <person name="Floudas D."/>
            <person name="Copeland A."/>
            <person name="Barry K.W."/>
            <person name="Cichocki N."/>
            <person name="Veneault-Fourrey C."/>
            <person name="LaButti K."/>
            <person name="Lindquist E.A."/>
            <person name="Lipzen A."/>
            <person name="Lundell T."/>
            <person name="Morin E."/>
            <person name="Murat C."/>
            <person name="Sun H."/>
            <person name="Tunlid A."/>
            <person name="Henrissat B."/>
            <person name="Grigoriev I.V."/>
            <person name="Hibbett D.S."/>
            <person name="Martin F."/>
            <person name="Nordberg H.P."/>
            <person name="Cantor M.N."/>
            <person name="Hua S.X."/>
        </authorList>
    </citation>
    <scope>NUCLEOTIDE SEQUENCE [LARGE SCALE GENOMIC DNA]</scope>
    <source>
        <strain evidence="1 2">Ve08.2h10</strain>
    </source>
</reference>
<name>A0A0D0CRR8_9AGAM</name>
<accession>A0A0D0CRR8</accession>
<dbReference type="HOGENOM" id="CLU_039070_3_1_1"/>
<proteinExistence type="predicted"/>
<keyword evidence="2" id="KW-1185">Reference proteome</keyword>
<dbReference type="Proteomes" id="UP000054538">
    <property type="component" value="Unassembled WGS sequence"/>
</dbReference>
<dbReference type="EMBL" id="KN826720">
    <property type="protein sequence ID" value="KIK78078.1"/>
    <property type="molecule type" value="Genomic_DNA"/>
</dbReference>
<sequence>MSREQASPVLCPPDSLWVLTDLIMDYMHHRFHAEMEMLPTTHPMTILPYVNIPADMVCEMHRMADMLARAHKNPIILSDFNLGTQANHASAFLCNVASNGENSFDPVLERYTHLSEPAILIIESGEVITWYLLAAVSQYNQACFILEDFTKSLICCAQEQVWETLERIQISLSQSIG</sequence>
<evidence type="ECO:0000313" key="1">
    <source>
        <dbReference type="EMBL" id="KIK78078.1"/>
    </source>
</evidence>
<organism evidence="1 2">
    <name type="scientific">Paxillus rubicundulus Ve08.2h10</name>
    <dbReference type="NCBI Taxonomy" id="930991"/>
    <lineage>
        <taxon>Eukaryota</taxon>
        <taxon>Fungi</taxon>
        <taxon>Dikarya</taxon>
        <taxon>Basidiomycota</taxon>
        <taxon>Agaricomycotina</taxon>
        <taxon>Agaricomycetes</taxon>
        <taxon>Agaricomycetidae</taxon>
        <taxon>Boletales</taxon>
        <taxon>Paxilineae</taxon>
        <taxon>Paxillaceae</taxon>
        <taxon>Paxillus</taxon>
    </lineage>
</organism>
<protein>
    <submittedName>
        <fullName evidence="1">Uncharacterized protein</fullName>
    </submittedName>
</protein>
<gene>
    <name evidence="1" type="ORF">PAXRUDRAFT_164985</name>
</gene>